<evidence type="ECO:0000256" key="3">
    <source>
        <dbReference type="ARBA" id="ARBA00023163"/>
    </source>
</evidence>
<dbReference type="AlphaFoldDB" id="A0A2R6NRE4"/>
<comment type="caution">
    <text evidence="6">The sequence shown here is derived from an EMBL/GenBank/DDBJ whole genome shotgun (WGS) entry which is preliminary data.</text>
</comment>
<evidence type="ECO:0000256" key="1">
    <source>
        <dbReference type="ARBA" id="ARBA00004123"/>
    </source>
</evidence>
<name>A0A2R6NRE4_9APHY</name>
<dbReference type="OrthoDB" id="1095242at2759"/>
<dbReference type="GO" id="GO:1990527">
    <property type="term" value="C:Tec1p-Ste12p-Dig1p complex"/>
    <property type="evidence" value="ECO:0007669"/>
    <property type="project" value="TreeGrafter"/>
</dbReference>
<dbReference type="Proteomes" id="UP000186601">
    <property type="component" value="Unassembled WGS sequence"/>
</dbReference>
<keyword evidence="4" id="KW-0539">Nucleus</keyword>
<dbReference type="GO" id="GO:0005634">
    <property type="term" value="C:nucleus"/>
    <property type="evidence" value="ECO:0007669"/>
    <property type="project" value="UniProtKB-SubCell"/>
</dbReference>
<reference evidence="6 7" key="1">
    <citation type="submission" date="2018-02" db="EMBL/GenBank/DDBJ databases">
        <title>Genome sequence of the basidiomycete white-rot fungus Phlebia centrifuga.</title>
        <authorList>
            <person name="Granchi Z."/>
            <person name="Peng M."/>
            <person name="de Vries R.P."/>
            <person name="Hilden K."/>
            <person name="Makela M.R."/>
            <person name="Grigoriev I."/>
            <person name="Riley R."/>
        </authorList>
    </citation>
    <scope>NUCLEOTIDE SEQUENCE [LARGE SCALE GENOMIC DNA]</scope>
    <source>
        <strain evidence="6 7">FBCC195</strain>
    </source>
</reference>
<evidence type="ECO:0000256" key="5">
    <source>
        <dbReference type="ARBA" id="ARBA00024345"/>
    </source>
</evidence>
<dbReference type="InterPro" id="IPR052127">
    <property type="entry name" value="STE12_transcription_factor"/>
</dbReference>
<comment type="subcellular location">
    <subcellularLocation>
        <location evidence="1">Nucleus</location>
    </subcellularLocation>
</comment>
<dbReference type="InterPro" id="IPR003120">
    <property type="entry name" value="Ste12"/>
</dbReference>
<dbReference type="STRING" id="98765.A0A2R6NRE4"/>
<comment type="similarity">
    <text evidence="5">Belongs to the STE12 transcription factor family.</text>
</comment>
<accession>A0A2R6NRE4</accession>
<keyword evidence="3" id="KW-0804">Transcription</keyword>
<dbReference type="GO" id="GO:1990526">
    <property type="term" value="C:Ste12p-Dig1p-Dig2p complex"/>
    <property type="evidence" value="ECO:0007669"/>
    <property type="project" value="TreeGrafter"/>
</dbReference>
<dbReference type="PANTHER" id="PTHR47427:SF1">
    <property type="entry name" value="PROTEIN STE12"/>
    <property type="match status" value="1"/>
</dbReference>
<evidence type="ECO:0000313" key="7">
    <source>
        <dbReference type="Proteomes" id="UP000186601"/>
    </source>
</evidence>
<dbReference type="GO" id="GO:0003700">
    <property type="term" value="F:DNA-binding transcription factor activity"/>
    <property type="evidence" value="ECO:0007669"/>
    <property type="project" value="InterPro"/>
</dbReference>
<evidence type="ECO:0000256" key="4">
    <source>
        <dbReference type="ARBA" id="ARBA00023242"/>
    </source>
</evidence>
<sequence>MSAANPSALPAGHLNSAHPALNRFLLLNSEYVSCVLQGGLSHITSTDIVRAMALGFEAFESP</sequence>
<keyword evidence="2" id="KW-0805">Transcription regulation</keyword>
<dbReference type="PANTHER" id="PTHR47427">
    <property type="entry name" value="PROTEIN STE12"/>
    <property type="match status" value="1"/>
</dbReference>
<gene>
    <name evidence="6" type="ORF">PHLCEN_2v9226</name>
</gene>
<organism evidence="6 7">
    <name type="scientific">Hermanssonia centrifuga</name>
    <dbReference type="NCBI Taxonomy" id="98765"/>
    <lineage>
        <taxon>Eukaryota</taxon>
        <taxon>Fungi</taxon>
        <taxon>Dikarya</taxon>
        <taxon>Basidiomycota</taxon>
        <taxon>Agaricomycotina</taxon>
        <taxon>Agaricomycetes</taxon>
        <taxon>Polyporales</taxon>
        <taxon>Meruliaceae</taxon>
        <taxon>Hermanssonia</taxon>
    </lineage>
</organism>
<dbReference type="EMBL" id="MLYV02000910">
    <property type="protein sequence ID" value="PSR75260.1"/>
    <property type="molecule type" value="Genomic_DNA"/>
</dbReference>
<dbReference type="Pfam" id="PF02200">
    <property type="entry name" value="STE"/>
    <property type="match status" value="1"/>
</dbReference>
<keyword evidence="7" id="KW-1185">Reference proteome</keyword>
<protein>
    <submittedName>
        <fullName evidence="6">Uncharacterized protein</fullName>
    </submittedName>
</protein>
<evidence type="ECO:0000313" key="6">
    <source>
        <dbReference type="EMBL" id="PSR75260.1"/>
    </source>
</evidence>
<evidence type="ECO:0000256" key="2">
    <source>
        <dbReference type="ARBA" id="ARBA00023015"/>
    </source>
</evidence>
<proteinExistence type="inferred from homology"/>